<comment type="catalytic activity">
    <reaction evidence="5">
        <text>adenylyl-molybdopterin + molybdate = Mo-molybdopterin + AMP + H(+)</text>
        <dbReference type="Rhea" id="RHEA:35047"/>
        <dbReference type="ChEBI" id="CHEBI:15378"/>
        <dbReference type="ChEBI" id="CHEBI:36264"/>
        <dbReference type="ChEBI" id="CHEBI:62727"/>
        <dbReference type="ChEBI" id="CHEBI:71302"/>
        <dbReference type="ChEBI" id="CHEBI:456215"/>
        <dbReference type="EC" id="2.10.1.1"/>
    </reaction>
</comment>
<dbReference type="CDD" id="cd03116">
    <property type="entry name" value="MobB"/>
    <property type="match status" value="1"/>
</dbReference>
<comment type="caution">
    <text evidence="8">The sequence shown here is derived from an EMBL/GenBank/DDBJ whole genome shotgun (WGS) entry which is preliminary data.</text>
</comment>
<dbReference type="InterPro" id="IPR036135">
    <property type="entry name" value="MoeA_linker/N_sf"/>
</dbReference>
<dbReference type="Proteomes" id="UP001499988">
    <property type="component" value="Unassembled WGS sequence"/>
</dbReference>
<dbReference type="PANTHER" id="PTHR10192:SF31">
    <property type="entry name" value="MOLYBDOPTERIN MOLYBDENUMTRANSFERASE"/>
    <property type="match status" value="1"/>
</dbReference>
<dbReference type="NCBIfam" id="TIGR00176">
    <property type="entry name" value="mobB"/>
    <property type="match status" value="1"/>
</dbReference>
<dbReference type="InterPro" id="IPR005110">
    <property type="entry name" value="MoeA_linker/N"/>
</dbReference>
<dbReference type="NCBIfam" id="TIGR00177">
    <property type="entry name" value="molyb_syn"/>
    <property type="match status" value="1"/>
</dbReference>
<dbReference type="PROSITE" id="PS01079">
    <property type="entry name" value="MOCF_BIOSYNTHESIS_2"/>
    <property type="match status" value="1"/>
</dbReference>
<dbReference type="NCBIfam" id="NF045515">
    <property type="entry name" value="Glp_gephyrin"/>
    <property type="match status" value="1"/>
</dbReference>
<keyword evidence="6" id="KW-0500">Molybdenum</keyword>
<evidence type="ECO:0000256" key="2">
    <source>
        <dbReference type="ARBA" id="ARBA00005046"/>
    </source>
</evidence>
<comment type="cofactor">
    <cofactor evidence="6">
        <name>Mg(2+)</name>
        <dbReference type="ChEBI" id="CHEBI:18420"/>
    </cofactor>
</comment>
<dbReference type="EC" id="2.10.1.1" evidence="6"/>
<keyword evidence="6" id="KW-0808">Transferase</keyword>
<organism evidence="8 9">
    <name type="scientific">Ferrimonas pelagia</name>
    <dbReference type="NCBI Taxonomy" id="1177826"/>
    <lineage>
        <taxon>Bacteria</taxon>
        <taxon>Pseudomonadati</taxon>
        <taxon>Pseudomonadota</taxon>
        <taxon>Gammaproteobacteria</taxon>
        <taxon>Alteromonadales</taxon>
        <taxon>Ferrimonadaceae</taxon>
        <taxon>Ferrimonas</taxon>
    </lineage>
</organism>
<comment type="pathway">
    <text evidence="2 6">Cofactor biosynthesis; molybdopterin biosynthesis.</text>
</comment>
<dbReference type="InterPro" id="IPR036688">
    <property type="entry name" value="MoeA_C_domain_IV_sf"/>
</dbReference>
<dbReference type="NCBIfam" id="NF011060">
    <property type="entry name" value="PRK14491.1"/>
    <property type="match status" value="1"/>
</dbReference>
<keyword evidence="6" id="KW-0479">Metal-binding</keyword>
<feature type="domain" description="MoaB/Mog" evidence="7">
    <location>
        <begin position="375"/>
        <end position="512"/>
    </location>
</feature>
<dbReference type="InterPro" id="IPR027417">
    <property type="entry name" value="P-loop_NTPase"/>
</dbReference>
<dbReference type="PANTHER" id="PTHR10192">
    <property type="entry name" value="MOLYBDOPTERIN BIOSYNTHESIS PROTEIN"/>
    <property type="match status" value="1"/>
</dbReference>
<dbReference type="Gene3D" id="3.90.105.10">
    <property type="entry name" value="Molybdopterin biosynthesis moea protein, domain 2"/>
    <property type="match status" value="1"/>
</dbReference>
<dbReference type="Pfam" id="PF03454">
    <property type="entry name" value="MoeA_C"/>
    <property type="match status" value="1"/>
</dbReference>
<dbReference type="EMBL" id="BAABJZ010000086">
    <property type="protein sequence ID" value="GAA4891586.1"/>
    <property type="molecule type" value="Genomic_DNA"/>
</dbReference>
<dbReference type="SUPFAM" id="SSF63867">
    <property type="entry name" value="MoeA C-terminal domain-like"/>
    <property type="match status" value="1"/>
</dbReference>
<comment type="similarity">
    <text evidence="3 6">Belongs to the MoeA family.</text>
</comment>
<dbReference type="CDD" id="cd00887">
    <property type="entry name" value="MoeA"/>
    <property type="match status" value="1"/>
</dbReference>
<dbReference type="Gene3D" id="3.40.980.10">
    <property type="entry name" value="MoaB/Mog-like domain"/>
    <property type="match status" value="1"/>
</dbReference>
<dbReference type="InterPro" id="IPR008284">
    <property type="entry name" value="MoCF_biosynth_CS"/>
</dbReference>
<evidence type="ECO:0000256" key="4">
    <source>
        <dbReference type="ARBA" id="ARBA00023150"/>
    </source>
</evidence>
<dbReference type="Gene3D" id="3.40.50.300">
    <property type="entry name" value="P-loop containing nucleotide triphosphate hydrolases"/>
    <property type="match status" value="1"/>
</dbReference>
<dbReference type="InterPro" id="IPR036425">
    <property type="entry name" value="MoaB/Mog-like_dom_sf"/>
</dbReference>
<gene>
    <name evidence="8" type="ORF">GCM10023333_26110</name>
</gene>
<evidence type="ECO:0000256" key="6">
    <source>
        <dbReference type="RuleBase" id="RU365090"/>
    </source>
</evidence>
<dbReference type="Pfam" id="PF03453">
    <property type="entry name" value="MoeA_N"/>
    <property type="match status" value="1"/>
</dbReference>
<evidence type="ECO:0000313" key="9">
    <source>
        <dbReference type="Proteomes" id="UP001499988"/>
    </source>
</evidence>
<name>A0ABP9F286_9GAMM</name>
<keyword evidence="6" id="KW-0460">Magnesium</keyword>
<evidence type="ECO:0000256" key="1">
    <source>
        <dbReference type="ARBA" id="ARBA00002901"/>
    </source>
</evidence>
<dbReference type="SUPFAM" id="SSF63882">
    <property type="entry name" value="MoeA N-terminal region -like"/>
    <property type="match status" value="1"/>
</dbReference>
<accession>A0ABP9F286</accession>
<dbReference type="Gene3D" id="2.40.340.10">
    <property type="entry name" value="MoeA, C-terminal, domain IV"/>
    <property type="match status" value="1"/>
</dbReference>
<dbReference type="RefSeq" id="WP_345335849.1">
    <property type="nucleotide sequence ID" value="NZ_BAABJZ010000086.1"/>
</dbReference>
<dbReference type="InterPro" id="IPR005111">
    <property type="entry name" value="MoeA_C_domain_IV"/>
</dbReference>
<evidence type="ECO:0000256" key="3">
    <source>
        <dbReference type="ARBA" id="ARBA00010763"/>
    </source>
</evidence>
<dbReference type="InterPro" id="IPR001453">
    <property type="entry name" value="MoaB/Mog_dom"/>
</dbReference>
<comment type="function">
    <text evidence="1 6">Catalyzes the insertion of molybdate into adenylated molybdopterin with the concomitant release of AMP.</text>
</comment>
<evidence type="ECO:0000256" key="5">
    <source>
        <dbReference type="ARBA" id="ARBA00047317"/>
    </source>
</evidence>
<evidence type="ECO:0000259" key="7">
    <source>
        <dbReference type="SMART" id="SM00852"/>
    </source>
</evidence>
<proteinExistence type="inferred from homology"/>
<evidence type="ECO:0000313" key="8">
    <source>
        <dbReference type="EMBL" id="GAA4891586.1"/>
    </source>
</evidence>
<dbReference type="Pfam" id="PF03205">
    <property type="entry name" value="MobB"/>
    <property type="match status" value="1"/>
</dbReference>
<reference evidence="9" key="1">
    <citation type="journal article" date="2019" name="Int. J. Syst. Evol. Microbiol.">
        <title>The Global Catalogue of Microorganisms (GCM) 10K type strain sequencing project: providing services to taxonomists for standard genome sequencing and annotation.</title>
        <authorList>
            <consortium name="The Broad Institute Genomics Platform"/>
            <consortium name="The Broad Institute Genome Sequencing Center for Infectious Disease"/>
            <person name="Wu L."/>
            <person name="Ma J."/>
        </authorList>
    </citation>
    <scope>NUCLEOTIDE SEQUENCE [LARGE SCALE GENOMIC DNA]</scope>
    <source>
        <strain evidence="9">JCM 18401</strain>
    </source>
</reference>
<keyword evidence="4 6" id="KW-0501">Molybdenum cofactor biosynthesis</keyword>
<dbReference type="InterPro" id="IPR004435">
    <property type="entry name" value="MobB_dom"/>
</dbReference>
<dbReference type="SUPFAM" id="SSF52540">
    <property type="entry name" value="P-loop containing nucleoside triphosphate hydrolases"/>
    <property type="match status" value="1"/>
</dbReference>
<dbReference type="InterPro" id="IPR038987">
    <property type="entry name" value="MoeA-like"/>
</dbReference>
<keyword evidence="9" id="KW-1185">Reference proteome</keyword>
<sequence length="601" mass="65178">MTLNELLADCRVPVLGLCAYSGTGKTTLLRKLLPTLNERGLKIAVLKHAHCNFEVDKPGKDSYELRKSGADQMLIASSKRRALMMERPVEGDPDLKELLAMVDQSRVDMILVEGFKKMPLPKLELHRAEVGKPFVFTDDPLIQAVACDDATELPADFALPKLDINDVDAIADFVAQFIARWQPVALQPLGPSCDSTERKQLSVKQGLDRILAMVTPVADREQPPLKHCVNRVLADDAISPINVPQHTNSAMDGYAIALDEAHQSGRRYPVVAEIFAGYAYDGTLQPGEAVKIMTGAPIPAGADTVIMRELAQEHDGQVQFEGPLERGQNVRPAGEDIAQGQSALGAGQRIGAAELGLLASLGLAQPSVWRRPKVAIFSTGDEVCSPEQALQPNCIFDSNRYTLHGMLTKLGVEVLDLGIIEDNEAAMITALESAAEQADMVLTSGGVSVGDADFIKDALAKLGRIDFWKIAQRPGRPLAFGTLNETLFFGLPGNPVAVMVSFLQFVQPALRKMAGEQQWQPQMMRAIATEPMRSRVGRTEFHRGIMQLGAGGQLEVKTTGQQGSGMLGSMVKANCLVVIEEPLEQVQPGDPVWVQPFSDLL</sequence>
<dbReference type="Pfam" id="PF00994">
    <property type="entry name" value="MoCF_biosynth"/>
    <property type="match status" value="1"/>
</dbReference>
<protein>
    <recommendedName>
        <fullName evidence="6">Molybdopterin molybdenumtransferase</fullName>
        <ecNumber evidence="6">2.10.1.1</ecNumber>
    </recommendedName>
</protein>
<dbReference type="Gene3D" id="2.170.190.11">
    <property type="entry name" value="Molybdopterin biosynthesis moea protein, domain 3"/>
    <property type="match status" value="1"/>
</dbReference>
<dbReference type="SMART" id="SM00852">
    <property type="entry name" value="MoCF_biosynth"/>
    <property type="match status" value="1"/>
</dbReference>
<dbReference type="SUPFAM" id="SSF53218">
    <property type="entry name" value="Molybdenum cofactor biosynthesis proteins"/>
    <property type="match status" value="1"/>
</dbReference>